<dbReference type="Proteomes" id="UP001499854">
    <property type="component" value="Unassembled WGS sequence"/>
</dbReference>
<evidence type="ECO:0008006" key="7">
    <source>
        <dbReference type="Google" id="ProtNLM"/>
    </source>
</evidence>
<keyword evidence="6" id="KW-1185">Reference proteome</keyword>
<keyword evidence="4" id="KW-0472">Membrane</keyword>
<keyword evidence="2" id="KW-0804">Transcription</keyword>
<dbReference type="Gene3D" id="1.10.10.1320">
    <property type="entry name" value="Anti-sigma factor, zinc-finger domain"/>
    <property type="match status" value="1"/>
</dbReference>
<evidence type="ECO:0000256" key="4">
    <source>
        <dbReference type="SAM" id="Phobius"/>
    </source>
</evidence>
<evidence type="ECO:0000313" key="5">
    <source>
        <dbReference type="EMBL" id="GAA1958858.1"/>
    </source>
</evidence>
<gene>
    <name evidence="5" type="ORF">GCM10009838_13830</name>
</gene>
<comment type="caution">
    <text evidence="5">The sequence shown here is derived from an EMBL/GenBank/DDBJ whole genome shotgun (WGS) entry which is preliminary data.</text>
</comment>
<evidence type="ECO:0000256" key="3">
    <source>
        <dbReference type="SAM" id="MobiDB-lite"/>
    </source>
</evidence>
<proteinExistence type="predicted"/>
<sequence>MTIDPAASGPDTHLEPDRMADLYEGLLEPGAAEAARRHLAGCRACADDFALITLDSGFGGELAAFTAPEPIPADVAIRIEAALHREPPLAVPAAAPQHSAAPRRSRRFRLWFGGLAGATLVIGGVFAGVTALNSGGAKSSSVSVAGGAADSGRSTSPHAASSPAAGAQAPNAVAPPSDAESGSPQGSATLTVEQQAAQLLKKAGQSQPQAAGSTGDTKALASRFACPPAGFADTSPLGMASITYQGQPAELLVYPKPGDATTASVYVVATTGCAAPGPGEVLYTTEVPRR</sequence>
<keyword evidence="4" id="KW-1133">Transmembrane helix</keyword>
<keyword evidence="4" id="KW-0812">Transmembrane</keyword>
<dbReference type="RefSeq" id="WP_344656081.1">
    <property type="nucleotide sequence ID" value="NZ_BAAAQM010000005.1"/>
</dbReference>
<evidence type="ECO:0000313" key="6">
    <source>
        <dbReference type="Proteomes" id="UP001499854"/>
    </source>
</evidence>
<protein>
    <recommendedName>
        <fullName evidence="7">Zinc-finger domain-containing protein</fullName>
    </recommendedName>
</protein>
<feature type="transmembrane region" description="Helical" evidence="4">
    <location>
        <begin position="110"/>
        <end position="132"/>
    </location>
</feature>
<evidence type="ECO:0000256" key="2">
    <source>
        <dbReference type="ARBA" id="ARBA00023163"/>
    </source>
</evidence>
<dbReference type="InterPro" id="IPR041916">
    <property type="entry name" value="Anti_sigma_zinc_sf"/>
</dbReference>
<name>A0ABN2QVI7_9ACTN</name>
<accession>A0ABN2QVI7</accession>
<organism evidence="5 6">
    <name type="scientific">Catenulispora subtropica</name>
    <dbReference type="NCBI Taxonomy" id="450798"/>
    <lineage>
        <taxon>Bacteria</taxon>
        <taxon>Bacillati</taxon>
        <taxon>Actinomycetota</taxon>
        <taxon>Actinomycetes</taxon>
        <taxon>Catenulisporales</taxon>
        <taxon>Catenulisporaceae</taxon>
        <taxon>Catenulispora</taxon>
    </lineage>
</organism>
<dbReference type="EMBL" id="BAAAQM010000005">
    <property type="protein sequence ID" value="GAA1958858.1"/>
    <property type="molecule type" value="Genomic_DNA"/>
</dbReference>
<keyword evidence="1" id="KW-0805">Transcription regulation</keyword>
<reference evidence="5 6" key="1">
    <citation type="journal article" date="2019" name="Int. J. Syst. Evol. Microbiol.">
        <title>The Global Catalogue of Microorganisms (GCM) 10K type strain sequencing project: providing services to taxonomists for standard genome sequencing and annotation.</title>
        <authorList>
            <consortium name="The Broad Institute Genomics Platform"/>
            <consortium name="The Broad Institute Genome Sequencing Center for Infectious Disease"/>
            <person name="Wu L."/>
            <person name="Ma J."/>
        </authorList>
    </citation>
    <scope>NUCLEOTIDE SEQUENCE [LARGE SCALE GENOMIC DNA]</scope>
    <source>
        <strain evidence="5 6">JCM 16013</strain>
    </source>
</reference>
<evidence type="ECO:0000256" key="1">
    <source>
        <dbReference type="ARBA" id="ARBA00023015"/>
    </source>
</evidence>
<feature type="region of interest" description="Disordered" evidence="3">
    <location>
        <begin position="140"/>
        <end position="187"/>
    </location>
</feature>
<feature type="compositionally biased region" description="Low complexity" evidence="3">
    <location>
        <begin position="140"/>
        <end position="176"/>
    </location>
</feature>